<dbReference type="Proteomes" id="UP000034873">
    <property type="component" value="Unassembled WGS sequence"/>
</dbReference>
<comment type="caution">
    <text evidence="2">The sequence shown here is derived from an EMBL/GenBank/DDBJ whole genome shotgun (WGS) entry which is preliminary data.</text>
</comment>
<dbReference type="Pfam" id="PF13527">
    <property type="entry name" value="Acetyltransf_9"/>
    <property type="match status" value="1"/>
</dbReference>
<evidence type="ECO:0000313" key="2">
    <source>
        <dbReference type="EMBL" id="KKU51222.1"/>
    </source>
</evidence>
<dbReference type="STRING" id="1619122.UX73_C0005G0010"/>
<gene>
    <name evidence="2" type="ORF">UX73_C0005G0010</name>
</gene>
<dbReference type="InterPro" id="IPR016181">
    <property type="entry name" value="Acyl_CoA_acyltransferase"/>
</dbReference>
<sequence>MMIRVFDKLPNGLDKKLLKFHLENFYEDDSYLHEYIHDIEEKYFSTPSAWVVAYEDGAVIGTVFLHKRSLQFKGKRLLLGGIGSVCTHKRMRKKGTAGKMMVKGMRVLGDWRCDIAFLCTDLRRYSKYYAKFGFAPLNKPYNFYGRSGKFYEEMDGMIAPVTSPEKCKNILGSKNKLYLGHGAW</sequence>
<reference evidence="2 3" key="1">
    <citation type="journal article" date="2015" name="Nature">
        <title>rRNA introns, odd ribosomes, and small enigmatic genomes across a large radiation of phyla.</title>
        <authorList>
            <person name="Brown C.T."/>
            <person name="Hug L.A."/>
            <person name="Thomas B.C."/>
            <person name="Sharon I."/>
            <person name="Castelle C.J."/>
            <person name="Singh A."/>
            <person name="Wilkins M.J."/>
            <person name="Williams K.H."/>
            <person name="Banfield J.F."/>
        </authorList>
    </citation>
    <scope>NUCLEOTIDE SEQUENCE [LARGE SCALE GENOMIC DNA]</scope>
</reference>
<dbReference type="GO" id="GO:0034069">
    <property type="term" value="F:aminoglycoside N-acetyltransferase activity"/>
    <property type="evidence" value="ECO:0007669"/>
    <property type="project" value="TreeGrafter"/>
</dbReference>
<dbReference type="PANTHER" id="PTHR37817:SF1">
    <property type="entry name" value="N-ACETYLTRANSFERASE EIS"/>
    <property type="match status" value="1"/>
</dbReference>
<accession>A0A0G1R270</accession>
<dbReference type="EMBL" id="LCNH01000005">
    <property type="protein sequence ID" value="KKU51222.1"/>
    <property type="molecule type" value="Genomic_DNA"/>
</dbReference>
<evidence type="ECO:0000313" key="3">
    <source>
        <dbReference type="Proteomes" id="UP000034873"/>
    </source>
</evidence>
<proteinExistence type="predicted"/>
<dbReference type="InterPro" id="IPR051554">
    <property type="entry name" value="Acetyltransferase_Eis"/>
</dbReference>
<dbReference type="GO" id="GO:0030649">
    <property type="term" value="P:aminoglycoside antibiotic catabolic process"/>
    <property type="evidence" value="ECO:0007669"/>
    <property type="project" value="TreeGrafter"/>
</dbReference>
<evidence type="ECO:0000259" key="1">
    <source>
        <dbReference type="PROSITE" id="PS51186"/>
    </source>
</evidence>
<feature type="domain" description="N-acetyltransferase" evidence="1">
    <location>
        <begin position="1"/>
        <end position="157"/>
    </location>
</feature>
<dbReference type="PROSITE" id="PS51186">
    <property type="entry name" value="GNAT"/>
    <property type="match status" value="1"/>
</dbReference>
<name>A0A0G1R270_UNCKA</name>
<dbReference type="SUPFAM" id="SSF55729">
    <property type="entry name" value="Acyl-CoA N-acyltransferases (Nat)"/>
    <property type="match status" value="1"/>
</dbReference>
<dbReference type="InterPro" id="IPR000182">
    <property type="entry name" value="GNAT_dom"/>
</dbReference>
<dbReference type="Gene3D" id="3.40.630.30">
    <property type="match status" value="1"/>
</dbReference>
<dbReference type="CDD" id="cd04301">
    <property type="entry name" value="NAT_SF"/>
    <property type="match status" value="1"/>
</dbReference>
<organism evidence="2 3">
    <name type="scientific">candidate division WWE3 bacterium GW2011_GWC1_47_10</name>
    <dbReference type="NCBI Taxonomy" id="1619122"/>
    <lineage>
        <taxon>Bacteria</taxon>
        <taxon>Katanobacteria</taxon>
    </lineage>
</organism>
<protein>
    <recommendedName>
        <fullName evidence="1">N-acetyltransferase domain-containing protein</fullName>
    </recommendedName>
</protein>
<dbReference type="PANTHER" id="PTHR37817">
    <property type="entry name" value="N-ACETYLTRANSFERASE EIS"/>
    <property type="match status" value="1"/>
</dbReference>
<dbReference type="AlphaFoldDB" id="A0A0G1R270"/>